<keyword evidence="12 17" id="KW-1133">Transmembrane helix</keyword>
<dbReference type="Proteomes" id="UP001589858">
    <property type="component" value="Unassembled WGS sequence"/>
</dbReference>
<comment type="caution">
    <text evidence="21">The sequence shown here is derived from an EMBL/GenBank/DDBJ whole genome shotgun (WGS) entry which is preliminary data.</text>
</comment>
<dbReference type="EMBL" id="JBHLTM010000047">
    <property type="protein sequence ID" value="MFC0685384.1"/>
    <property type="molecule type" value="Genomic_DNA"/>
</dbReference>
<evidence type="ECO:0000256" key="10">
    <source>
        <dbReference type="ARBA" id="ARBA00022777"/>
    </source>
</evidence>
<evidence type="ECO:0000256" key="4">
    <source>
        <dbReference type="ARBA" id="ARBA00011903"/>
    </source>
</evidence>
<keyword evidence="7" id="KW-0808">Transferase</keyword>
<dbReference type="NCBIfam" id="TIGR01007">
    <property type="entry name" value="eps_fam"/>
    <property type="match status" value="1"/>
</dbReference>
<keyword evidence="14" id="KW-0829">Tyrosine-protein kinase</keyword>
<keyword evidence="13 17" id="KW-0472">Membrane</keyword>
<evidence type="ECO:0000256" key="8">
    <source>
        <dbReference type="ARBA" id="ARBA00022692"/>
    </source>
</evidence>
<evidence type="ECO:0000259" key="20">
    <source>
        <dbReference type="Pfam" id="PF13807"/>
    </source>
</evidence>
<feature type="coiled-coil region" evidence="16">
    <location>
        <begin position="221"/>
        <end position="248"/>
    </location>
</feature>
<dbReference type="InterPro" id="IPR003856">
    <property type="entry name" value="LPS_length_determ_N"/>
</dbReference>
<dbReference type="InterPro" id="IPR005702">
    <property type="entry name" value="Wzc-like_C"/>
</dbReference>
<evidence type="ECO:0000256" key="15">
    <source>
        <dbReference type="ARBA" id="ARBA00051245"/>
    </source>
</evidence>
<accession>A0ABV6S812</accession>
<dbReference type="InterPro" id="IPR025669">
    <property type="entry name" value="AAA_dom"/>
</dbReference>
<sequence>MAGLNLKDVRSAEQSHEAEVADWGSESSFEVNLKHLISIIRRNAILFAATVVSVVVIGIIVTMLITPKYDSQAQVLVEDQADQIIEGSELQKAGAAWDTDRFLQTQLGILQSRSLARSVVEAGRLDQDAGFYAAMGEDMPTDEKLAEEGFAKKDYANARKDVAIDALTDALSVKLPMNSRIIAINIKSRSPQYSANLANLFAERYIDGNLRQKYESSAYARKFLADQLEEARIKVTQSERDLNRYARAAGLIRVSNQGDSTKPDTELSVTGSTLVQLNDAASRATADRIAAQDRWQAISSAPPLSISEVNSNQAVQSLVGEKARVEAELADARSRYVDDSSQVKAKKAQLAEFDRRIGAIAESIKRSSYLDYQAATEREQSLVAKVESLREEALSEQDRGVQYSVLKRIADTNRALYDTLLSRYNQINATAGAAVNNITLVDRAEVPTKPSSPKLALNILLAFVAGLLLAAVAVALREIFDGSIRSPEDVEAKIGLPLLGLIPLEAKRDVGDLLEDRRSHVGEAFSTLVTNLRYSTANGLPELLMVTSSREGEGKSTASRTIARNMARLGKRVLLVDADLRRPTLHGFLAERNKKGLADYLTNQKTFDEIVAPTDVENLNYVTALPMPPDPALLLGGEGVHRFVAEARARYDLVIIDSPPLLGLSDAALLANHADGVLFVIDASVFHRGAVKAALRRLKLVNARILGVVLNRFDPKNAGDNYSYYDSYYTYGQAED</sequence>
<proteinExistence type="inferred from homology"/>
<dbReference type="Gene3D" id="3.40.50.300">
    <property type="entry name" value="P-loop containing nucleotide triphosphate hydrolases"/>
    <property type="match status" value="1"/>
</dbReference>
<evidence type="ECO:0000256" key="3">
    <source>
        <dbReference type="ARBA" id="ARBA00008883"/>
    </source>
</evidence>
<evidence type="ECO:0000256" key="9">
    <source>
        <dbReference type="ARBA" id="ARBA00022741"/>
    </source>
</evidence>
<keyword evidence="16" id="KW-0175">Coiled coil</keyword>
<dbReference type="Pfam" id="PF02706">
    <property type="entry name" value="Wzz"/>
    <property type="match status" value="1"/>
</dbReference>
<name>A0ABV6S812_9SPHN</name>
<organism evidence="21 22">
    <name type="scientific">Novosphingobium clariflavum</name>
    <dbReference type="NCBI Taxonomy" id="2029884"/>
    <lineage>
        <taxon>Bacteria</taxon>
        <taxon>Pseudomonadati</taxon>
        <taxon>Pseudomonadota</taxon>
        <taxon>Alphaproteobacteria</taxon>
        <taxon>Sphingomonadales</taxon>
        <taxon>Sphingomonadaceae</taxon>
        <taxon>Novosphingobium</taxon>
    </lineage>
</organism>
<feature type="domain" description="Polysaccharide chain length determinant N-terminal" evidence="18">
    <location>
        <begin position="30"/>
        <end position="120"/>
    </location>
</feature>
<evidence type="ECO:0000256" key="7">
    <source>
        <dbReference type="ARBA" id="ARBA00022679"/>
    </source>
</evidence>
<evidence type="ECO:0000256" key="6">
    <source>
        <dbReference type="ARBA" id="ARBA00022519"/>
    </source>
</evidence>
<evidence type="ECO:0000313" key="22">
    <source>
        <dbReference type="Proteomes" id="UP001589858"/>
    </source>
</evidence>
<keyword evidence="11" id="KW-0067">ATP-binding</keyword>
<keyword evidence="9" id="KW-0547">Nucleotide-binding</keyword>
<dbReference type="EC" id="2.7.10.2" evidence="4"/>
<dbReference type="Pfam" id="PF13614">
    <property type="entry name" value="AAA_31"/>
    <property type="match status" value="1"/>
</dbReference>
<evidence type="ECO:0000313" key="21">
    <source>
        <dbReference type="EMBL" id="MFC0685384.1"/>
    </source>
</evidence>
<reference evidence="21 22" key="1">
    <citation type="submission" date="2024-09" db="EMBL/GenBank/DDBJ databases">
        <authorList>
            <person name="Sun Q."/>
            <person name="Mori K."/>
        </authorList>
    </citation>
    <scope>NUCLEOTIDE SEQUENCE [LARGE SCALE GENOMIC DNA]</scope>
    <source>
        <strain evidence="21 22">CICC 11035S</strain>
    </source>
</reference>
<evidence type="ECO:0000256" key="14">
    <source>
        <dbReference type="ARBA" id="ARBA00023137"/>
    </source>
</evidence>
<dbReference type="SUPFAM" id="SSF52540">
    <property type="entry name" value="P-loop containing nucleoside triphosphate hydrolases"/>
    <property type="match status" value="1"/>
</dbReference>
<protein>
    <recommendedName>
        <fullName evidence="4">non-specific protein-tyrosine kinase</fullName>
        <ecNumber evidence="4">2.7.10.2</ecNumber>
    </recommendedName>
</protein>
<feature type="transmembrane region" description="Helical" evidence="17">
    <location>
        <begin position="44"/>
        <end position="65"/>
    </location>
</feature>
<evidence type="ECO:0000259" key="19">
    <source>
        <dbReference type="Pfam" id="PF13614"/>
    </source>
</evidence>
<keyword evidence="6" id="KW-0997">Cell inner membrane</keyword>
<evidence type="ECO:0000256" key="5">
    <source>
        <dbReference type="ARBA" id="ARBA00022475"/>
    </source>
</evidence>
<dbReference type="RefSeq" id="WP_267223033.1">
    <property type="nucleotide sequence ID" value="NZ_JAPCWC010000019.1"/>
</dbReference>
<keyword evidence="22" id="KW-1185">Reference proteome</keyword>
<dbReference type="PANTHER" id="PTHR32309">
    <property type="entry name" value="TYROSINE-PROTEIN KINASE"/>
    <property type="match status" value="1"/>
</dbReference>
<evidence type="ECO:0000256" key="17">
    <source>
        <dbReference type="SAM" id="Phobius"/>
    </source>
</evidence>
<dbReference type="InterPro" id="IPR027417">
    <property type="entry name" value="P-loop_NTPase"/>
</dbReference>
<dbReference type="InterPro" id="IPR050445">
    <property type="entry name" value="Bact_polysacc_biosynth/exp"/>
</dbReference>
<evidence type="ECO:0000256" key="12">
    <source>
        <dbReference type="ARBA" id="ARBA00022989"/>
    </source>
</evidence>
<dbReference type="PANTHER" id="PTHR32309:SF13">
    <property type="entry name" value="FERRIC ENTEROBACTIN TRANSPORT PROTEIN FEPE"/>
    <property type="match status" value="1"/>
</dbReference>
<keyword evidence="5" id="KW-1003">Cell membrane</keyword>
<evidence type="ECO:0000259" key="18">
    <source>
        <dbReference type="Pfam" id="PF02706"/>
    </source>
</evidence>
<comment type="similarity">
    <text evidence="3">Belongs to the etk/wzc family.</text>
</comment>
<keyword evidence="10" id="KW-0418">Kinase</keyword>
<evidence type="ECO:0000256" key="13">
    <source>
        <dbReference type="ARBA" id="ARBA00023136"/>
    </source>
</evidence>
<feature type="domain" description="Tyrosine-protein kinase G-rich" evidence="20">
    <location>
        <begin position="406"/>
        <end position="478"/>
    </location>
</feature>
<evidence type="ECO:0000256" key="2">
    <source>
        <dbReference type="ARBA" id="ARBA00007316"/>
    </source>
</evidence>
<dbReference type="InterPro" id="IPR032807">
    <property type="entry name" value="GNVR"/>
</dbReference>
<evidence type="ECO:0000256" key="11">
    <source>
        <dbReference type="ARBA" id="ARBA00022840"/>
    </source>
</evidence>
<evidence type="ECO:0000256" key="1">
    <source>
        <dbReference type="ARBA" id="ARBA00004429"/>
    </source>
</evidence>
<dbReference type="Pfam" id="PF13807">
    <property type="entry name" value="GNVR"/>
    <property type="match status" value="1"/>
</dbReference>
<comment type="similarity">
    <text evidence="2">Belongs to the CpsD/CapB family.</text>
</comment>
<comment type="subcellular location">
    <subcellularLocation>
        <location evidence="1">Cell inner membrane</location>
        <topology evidence="1">Multi-pass membrane protein</topology>
    </subcellularLocation>
</comment>
<evidence type="ECO:0000256" key="16">
    <source>
        <dbReference type="SAM" id="Coils"/>
    </source>
</evidence>
<feature type="domain" description="AAA" evidence="19">
    <location>
        <begin position="546"/>
        <end position="703"/>
    </location>
</feature>
<dbReference type="CDD" id="cd05387">
    <property type="entry name" value="BY-kinase"/>
    <property type="match status" value="1"/>
</dbReference>
<gene>
    <name evidence="21" type="ORF">ACFFF8_12320</name>
</gene>
<keyword evidence="8 17" id="KW-0812">Transmembrane</keyword>
<comment type="catalytic activity">
    <reaction evidence="15">
        <text>L-tyrosyl-[protein] + ATP = O-phospho-L-tyrosyl-[protein] + ADP + H(+)</text>
        <dbReference type="Rhea" id="RHEA:10596"/>
        <dbReference type="Rhea" id="RHEA-COMP:10136"/>
        <dbReference type="Rhea" id="RHEA-COMP:20101"/>
        <dbReference type="ChEBI" id="CHEBI:15378"/>
        <dbReference type="ChEBI" id="CHEBI:30616"/>
        <dbReference type="ChEBI" id="CHEBI:46858"/>
        <dbReference type="ChEBI" id="CHEBI:61978"/>
        <dbReference type="ChEBI" id="CHEBI:456216"/>
        <dbReference type="EC" id="2.7.10.2"/>
    </reaction>
</comment>